<gene>
    <name evidence="2" type="ORF">EDB81DRAFT_856111</name>
</gene>
<evidence type="ECO:0000313" key="3">
    <source>
        <dbReference type="Proteomes" id="UP000738349"/>
    </source>
</evidence>
<dbReference type="AlphaFoldDB" id="A0A9P9EV09"/>
<proteinExistence type="predicted"/>
<sequence length="370" mass="41003">MATTKHEVVETLETKHRRANATEALTKSEDGHDNTQLRSRRCRADNNRFLGLDPALDFSSITAQQMCPGTLGAQLPASSFQRPELRAPSPESRVRLLESRRRREGQHLEEQQPKNQCDTVYFSFVGAHGAASSPKPGDPGDMAIGSPPIEASCCMFRARRMTALDCVRPGAHALQLGEPIGREEGIIFRRVGPKRRDGRGNDECAKEMKESLVAYVASPTTENAWLYEPFEMTDRRVARSVRLSHSQTSVLDCIARRHETWAAFRDDPVHAEWIVQGPSPGSLAWLSALSPAGISALNKTTNKDDVQAIYLATSIFASSESESLSWRVLFEIGLICEVPPDRAHACPCFVSYFSLWMARMEPHGKPSANS</sequence>
<comment type="caution">
    <text evidence="2">The sequence shown here is derived from an EMBL/GenBank/DDBJ whole genome shotgun (WGS) entry which is preliminary data.</text>
</comment>
<feature type="region of interest" description="Disordered" evidence="1">
    <location>
        <begin position="17"/>
        <end position="38"/>
    </location>
</feature>
<name>A0A9P9EV09_9HYPO</name>
<keyword evidence="3" id="KW-1185">Reference proteome</keyword>
<protein>
    <submittedName>
        <fullName evidence="2">Uncharacterized protein</fullName>
    </submittedName>
</protein>
<reference evidence="2" key="1">
    <citation type="journal article" date="2021" name="Nat. Commun.">
        <title>Genetic determinants of endophytism in the Arabidopsis root mycobiome.</title>
        <authorList>
            <person name="Mesny F."/>
            <person name="Miyauchi S."/>
            <person name="Thiergart T."/>
            <person name="Pickel B."/>
            <person name="Atanasova L."/>
            <person name="Karlsson M."/>
            <person name="Huettel B."/>
            <person name="Barry K.W."/>
            <person name="Haridas S."/>
            <person name="Chen C."/>
            <person name="Bauer D."/>
            <person name="Andreopoulos W."/>
            <person name="Pangilinan J."/>
            <person name="LaButti K."/>
            <person name="Riley R."/>
            <person name="Lipzen A."/>
            <person name="Clum A."/>
            <person name="Drula E."/>
            <person name="Henrissat B."/>
            <person name="Kohler A."/>
            <person name="Grigoriev I.V."/>
            <person name="Martin F.M."/>
            <person name="Hacquard S."/>
        </authorList>
    </citation>
    <scope>NUCLEOTIDE SEQUENCE</scope>
    <source>
        <strain evidence="2">MPI-CAGE-AT-0147</strain>
    </source>
</reference>
<feature type="compositionally biased region" description="Basic and acidic residues" evidence="1">
    <location>
        <begin position="26"/>
        <end position="35"/>
    </location>
</feature>
<dbReference type="Proteomes" id="UP000738349">
    <property type="component" value="Unassembled WGS sequence"/>
</dbReference>
<organism evidence="2 3">
    <name type="scientific">Dactylonectria macrodidyma</name>
    <dbReference type="NCBI Taxonomy" id="307937"/>
    <lineage>
        <taxon>Eukaryota</taxon>
        <taxon>Fungi</taxon>
        <taxon>Dikarya</taxon>
        <taxon>Ascomycota</taxon>
        <taxon>Pezizomycotina</taxon>
        <taxon>Sordariomycetes</taxon>
        <taxon>Hypocreomycetidae</taxon>
        <taxon>Hypocreales</taxon>
        <taxon>Nectriaceae</taxon>
        <taxon>Dactylonectria</taxon>
    </lineage>
</organism>
<dbReference type="EMBL" id="JAGMUV010000007">
    <property type="protein sequence ID" value="KAH7148390.1"/>
    <property type="molecule type" value="Genomic_DNA"/>
</dbReference>
<accession>A0A9P9EV09</accession>
<evidence type="ECO:0000256" key="1">
    <source>
        <dbReference type="SAM" id="MobiDB-lite"/>
    </source>
</evidence>
<evidence type="ECO:0000313" key="2">
    <source>
        <dbReference type="EMBL" id="KAH7148390.1"/>
    </source>
</evidence>